<accession>R7U1P6</accession>
<protein>
    <recommendedName>
        <fullName evidence="1">Fibrinogen C-terminal domain-containing protein</fullName>
    </recommendedName>
</protein>
<feature type="domain" description="Fibrinogen C-terminal" evidence="1">
    <location>
        <begin position="1"/>
        <end position="140"/>
    </location>
</feature>
<dbReference type="STRING" id="283909.R7U1P6"/>
<dbReference type="PROSITE" id="PS51406">
    <property type="entry name" value="FIBRINOGEN_C_2"/>
    <property type="match status" value="1"/>
</dbReference>
<dbReference type="OMA" id="PSINGHI"/>
<gene>
    <name evidence="2" type="ORF">CAPTEDRAFT_116246</name>
</gene>
<dbReference type="PANTHER" id="PTHR19143">
    <property type="entry name" value="FIBRINOGEN/TENASCIN/ANGIOPOEITIN"/>
    <property type="match status" value="1"/>
</dbReference>
<dbReference type="Gene3D" id="3.90.215.10">
    <property type="entry name" value="Gamma Fibrinogen, chain A, domain 1"/>
    <property type="match status" value="1"/>
</dbReference>
<sequence>CDMETDGGGWTVFQRRQDGSVDFYRTWAEYADGFGDLNGEHWLGNEMLSLITASKPHELRIDLDKNEYAKYSNFRVSPALLKYRLLVSGECDLFSYQSGALFSTRDQDNDASNARHTAQYQKSGFWFPDEYSNVNPNGLYSNYLNCEFDVLGKHKGMHLISKKVHRNEDASV</sequence>
<dbReference type="GO" id="GO:0005615">
    <property type="term" value="C:extracellular space"/>
    <property type="evidence" value="ECO:0007669"/>
    <property type="project" value="TreeGrafter"/>
</dbReference>
<dbReference type="InterPro" id="IPR036056">
    <property type="entry name" value="Fibrinogen-like_C"/>
</dbReference>
<dbReference type="InterPro" id="IPR014716">
    <property type="entry name" value="Fibrinogen_a/b/g_C_1"/>
</dbReference>
<dbReference type="Pfam" id="PF00147">
    <property type="entry name" value="Fibrinogen_C"/>
    <property type="match status" value="1"/>
</dbReference>
<dbReference type="PANTHER" id="PTHR19143:SF458">
    <property type="entry name" value="FIBRINOGEN C-TERMINAL DOMAIN-CONTAINING PROTEIN-RELATED"/>
    <property type="match status" value="1"/>
</dbReference>
<dbReference type="EMBL" id="AMQN01009740">
    <property type="status" value="NOT_ANNOTATED_CDS"/>
    <property type="molecule type" value="Genomic_DNA"/>
</dbReference>
<dbReference type="InterPro" id="IPR050373">
    <property type="entry name" value="Fibrinogen_C-term_domain"/>
</dbReference>
<dbReference type="EnsemblMetazoa" id="CapteT116246">
    <property type="protein sequence ID" value="CapteP116246"/>
    <property type="gene ID" value="CapteG116246"/>
</dbReference>
<dbReference type="OrthoDB" id="7871457at2759"/>
<evidence type="ECO:0000313" key="4">
    <source>
        <dbReference type="Proteomes" id="UP000014760"/>
    </source>
</evidence>
<dbReference type="HOGENOM" id="CLU_038628_6_2_1"/>
<dbReference type="AlphaFoldDB" id="R7U1P6"/>
<keyword evidence="4" id="KW-1185">Reference proteome</keyword>
<dbReference type="Proteomes" id="UP000014760">
    <property type="component" value="Unassembled WGS sequence"/>
</dbReference>
<name>R7U1P6_CAPTE</name>
<reference evidence="4" key="1">
    <citation type="submission" date="2012-12" db="EMBL/GenBank/DDBJ databases">
        <authorList>
            <person name="Hellsten U."/>
            <person name="Grimwood J."/>
            <person name="Chapman J.A."/>
            <person name="Shapiro H."/>
            <person name="Aerts A."/>
            <person name="Otillar R.P."/>
            <person name="Terry A.Y."/>
            <person name="Boore J.L."/>
            <person name="Simakov O."/>
            <person name="Marletaz F."/>
            <person name="Cho S.-J."/>
            <person name="Edsinger-Gonzales E."/>
            <person name="Havlak P."/>
            <person name="Kuo D.-H."/>
            <person name="Larsson T."/>
            <person name="Lv J."/>
            <person name="Arendt D."/>
            <person name="Savage R."/>
            <person name="Osoegawa K."/>
            <person name="de Jong P."/>
            <person name="Lindberg D.R."/>
            <person name="Seaver E.C."/>
            <person name="Weisblat D.A."/>
            <person name="Putnam N.H."/>
            <person name="Grigoriev I.V."/>
            <person name="Rokhsar D.S."/>
        </authorList>
    </citation>
    <scope>NUCLEOTIDE SEQUENCE</scope>
    <source>
        <strain evidence="4">I ESC-2004</strain>
    </source>
</reference>
<proteinExistence type="predicted"/>
<evidence type="ECO:0000313" key="3">
    <source>
        <dbReference type="EnsemblMetazoa" id="CapteP116246"/>
    </source>
</evidence>
<evidence type="ECO:0000313" key="2">
    <source>
        <dbReference type="EMBL" id="ELU00149.1"/>
    </source>
</evidence>
<dbReference type="InterPro" id="IPR002181">
    <property type="entry name" value="Fibrinogen_a/b/g_C_dom"/>
</dbReference>
<dbReference type="SMART" id="SM00186">
    <property type="entry name" value="FBG"/>
    <property type="match status" value="1"/>
</dbReference>
<organism evidence="2">
    <name type="scientific">Capitella teleta</name>
    <name type="common">Polychaete worm</name>
    <dbReference type="NCBI Taxonomy" id="283909"/>
    <lineage>
        <taxon>Eukaryota</taxon>
        <taxon>Metazoa</taxon>
        <taxon>Spiralia</taxon>
        <taxon>Lophotrochozoa</taxon>
        <taxon>Annelida</taxon>
        <taxon>Polychaeta</taxon>
        <taxon>Sedentaria</taxon>
        <taxon>Scolecida</taxon>
        <taxon>Capitellidae</taxon>
        <taxon>Capitella</taxon>
    </lineage>
</organism>
<reference evidence="2 4" key="2">
    <citation type="journal article" date="2013" name="Nature">
        <title>Insights into bilaterian evolution from three spiralian genomes.</title>
        <authorList>
            <person name="Simakov O."/>
            <person name="Marletaz F."/>
            <person name="Cho S.J."/>
            <person name="Edsinger-Gonzales E."/>
            <person name="Havlak P."/>
            <person name="Hellsten U."/>
            <person name="Kuo D.H."/>
            <person name="Larsson T."/>
            <person name="Lv J."/>
            <person name="Arendt D."/>
            <person name="Savage R."/>
            <person name="Osoegawa K."/>
            <person name="de Jong P."/>
            <person name="Grimwood J."/>
            <person name="Chapman J.A."/>
            <person name="Shapiro H."/>
            <person name="Aerts A."/>
            <person name="Otillar R.P."/>
            <person name="Terry A.Y."/>
            <person name="Boore J.L."/>
            <person name="Grigoriev I.V."/>
            <person name="Lindberg D.R."/>
            <person name="Seaver E.C."/>
            <person name="Weisblat D.A."/>
            <person name="Putnam N.H."/>
            <person name="Rokhsar D.S."/>
        </authorList>
    </citation>
    <scope>NUCLEOTIDE SEQUENCE</scope>
    <source>
        <strain evidence="2 4">I ESC-2004</strain>
    </source>
</reference>
<evidence type="ECO:0000259" key="1">
    <source>
        <dbReference type="PROSITE" id="PS51406"/>
    </source>
</evidence>
<feature type="non-terminal residue" evidence="2">
    <location>
        <position position="1"/>
    </location>
</feature>
<reference evidence="3" key="3">
    <citation type="submission" date="2015-06" db="UniProtKB">
        <authorList>
            <consortium name="EnsemblMetazoa"/>
        </authorList>
    </citation>
    <scope>IDENTIFICATION</scope>
</reference>
<dbReference type="EMBL" id="KB306106">
    <property type="protein sequence ID" value="ELU00149.1"/>
    <property type="molecule type" value="Genomic_DNA"/>
</dbReference>
<dbReference type="SUPFAM" id="SSF56496">
    <property type="entry name" value="Fibrinogen C-terminal domain-like"/>
    <property type="match status" value="1"/>
</dbReference>